<accession>A0ABP6AC88</accession>
<dbReference type="EMBL" id="BAAASR010000038">
    <property type="protein sequence ID" value="GAA2514377.1"/>
    <property type="molecule type" value="Genomic_DNA"/>
</dbReference>
<evidence type="ECO:0000313" key="1">
    <source>
        <dbReference type="EMBL" id="GAA2514377.1"/>
    </source>
</evidence>
<reference evidence="2" key="1">
    <citation type="journal article" date="2019" name="Int. J. Syst. Evol. Microbiol.">
        <title>The Global Catalogue of Microorganisms (GCM) 10K type strain sequencing project: providing services to taxonomists for standard genome sequencing and annotation.</title>
        <authorList>
            <consortium name="The Broad Institute Genomics Platform"/>
            <consortium name="The Broad Institute Genome Sequencing Center for Infectious Disease"/>
            <person name="Wu L."/>
            <person name="Ma J."/>
        </authorList>
    </citation>
    <scope>NUCLEOTIDE SEQUENCE [LARGE SCALE GENOMIC DNA]</scope>
    <source>
        <strain evidence="2">JCM 5062</strain>
    </source>
</reference>
<sequence>MAPIDAVRAQVRRRGFPPLVLLPIGQPPHHPLPSVSAVEADPRVAVRPVLSGRTTRYGPALVTLTGW</sequence>
<gene>
    <name evidence="1" type="ORF">GCM10010393_54430</name>
</gene>
<evidence type="ECO:0000313" key="2">
    <source>
        <dbReference type="Proteomes" id="UP001499942"/>
    </source>
</evidence>
<organism evidence="1 2">
    <name type="scientific">Streptomyces gobitricini</name>
    <dbReference type="NCBI Taxonomy" id="68211"/>
    <lineage>
        <taxon>Bacteria</taxon>
        <taxon>Bacillati</taxon>
        <taxon>Actinomycetota</taxon>
        <taxon>Actinomycetes</taxon>
        <taxon>Kitasatosporales</taxon>
        <taxon>Streptomycetaceae</taxon>
        <taxon>Streptomyces</taxon>
    </lineage>
</organism>
<protein>
    <submittedName>
        <fullName evidence="1">Uncharacterized protein</fullName>
    </submittedName>
</protein>
<dbReference type="Proteomes" id="UP001499942">
    <property type="component" value="Unassembled WGS sequence"/>
</dbReference>
<name>A0ABP6AC88_9ACTN</name>
<keyword evidence="2" id="KW-1185">Reference proteome</keyword>
<comment type="caution">
    <text evidence="1">The sequence shown here is derived from an EMBL/GenBank/DDBJ whole genome shotgun (WGS) entry which is preliminary data.</text>
</comment>
<proteinExistence type="predicted"/>